<proteinExistence type="predicted"/>
<name>A0AAX3UGT2_9LACO</name>
<evidence type="ECO:0000313" key="4">
    <source>
        <dbReference type="Proteomes" id="UP000181860"/>
    </source>
</evidence>
<dbReference type="AlphaFoldDB" id="A0AAX3UGT2"/>
<evidence type="ECO:0000256" key="1">
    <source>
        <dbReference type="SAM" id="SignalP"/>
    </source>
</evidence>
<feature type="chain" id="PRO_5043589968" evidence="1">
    <location>
        <begin position="25"/>
        <end position="173"/>
    </location>
</feature>
<keyword evidence="4" id="KW-1185">Reference proteome</keyword>
<accession>A0AAX3UGT2</accession>
<feature type="signal peptide" evidence="1">
    <location>
        <begin position="1"/>
        <end position="24"/>
    </location>
</feature>
<dbReference type="EMBL" id="FMXC01000016">
    <property type="protein sequence ID" value="SDA59110.1"/>
    <property type="molecule type" value="Genomic_DNA"/>
</dbReference>
<reference evidence="2 4" key="1">
    <citation type="submission" date="2016-10" db="EMBL/GenBank/DDBJ databases">
        <authorList>
            <person name="Varghese N."/>
            <person name="Submissions S."/>
        </authorList>
    </citation>
    <scope>NUCLEOTIDE SEQUENCE [LARGE SCALE GENOMIC DNA]</scope>
    <source>
        <strain evidence="2 4">ATCC 43761</strain>
    </source>
</reference>
<protein>
    <submittedName>
        <fullName evidence="3">Uncharacterized protein</fullName>
    </submittedName>
</protein>
<dbReference type="Proteomes" id="UP001242513">
    <property type="component" value="Chromosome"/>
</dbReference>
<dbReference type="EMBL" id="CP123735">
    <property type="protein sequence ID" value="WGO86710.1"/>
    <property type="molecule type" value="Genomic_DNA"/>
</dbReference>
<dbReference type="Proteomes" id="UP000181860">
    <property type="component" value="Unassembled WGS sequence"/>
</dbReference>
<evidence type="ECO:0000313" key="2">
    <source>
        <dbReference type="EMBL" id="SDA59110.1"/>
    </source>
</evidence>
<keyword evidence="1" id="KW-0732">Signal</keyword>
<reference evidence="3" key="2">
    <citation type="journal article" date="2022" name="Food Funct.">
        <title>Lactobacillus kefiranofaciens ZW18 from Kefir enhances the anti-tumor effect of anti-programmed cell death 1 (PD-1) immunotherapy by modulating the gut microbiota.</title>
        <authorList>
            <person name="Zhao J."/>
            <person name="Wang Y."/>
            <person name="Wang J."/>
            <person name="Lv M."/>
            <person name="Zhou C."/>
            <person name="Jia L."/>
            <person name="Geng W."/>
        </authorList>
    </citation>
    <scope>NUCLEOTIDE SEQUENCE</scope>
    <source>
        <strain evidence="3">ZW18</strain>
    </source>
</reference>
<reference evidence="3" key="3">
    <citation type="submission" date="2023-04" db="EMBL/GenBank/DDBJ databases">
        <authorList>
            <person name="Wang Y."/>
        </authorList>
    </citation>
    <scope>NUCLEOTIDE SEQUENCE</scope>
    <source>
        <strain evidence="3">ZW18</strain>
    </source>
</reference>
<organism evidence="3 5">
    <name type="scientific">Lactobacillus kefiranofaciens</name>
    <dbReference type="NCBI Taxonomy" id="267818"/>
    <lineage>
        <taxon>Bacteria</taxon>
        <taxon>Bacillati</taxon>
        <taxon>Bacillota</taxon>
        <taxon>Bacilli</taxon>
        <taxon>Lactobacillales</taxon>
        <taxon>Lactobacillaceae</taxon>
        <taxon>Lactobacillus</taxon>
    </lineage>
</organism>
<gene>
    <name evidence="3" type="ORF">QEJ78_04525</name>
    <name evidence="2" type="ORF">SAMN02983011_01516</name>
</gene>
<evidence type="ECO:0000313" key="3">
    <source>
        <dbReference type="EMBL" id="WGO86710.1"/>
    </source>
</evidence>
<evidence type="ECO:0000313" key="5">
    <source>
        <dbReference type="Proteomes" id="UP001242513"/>
    </source>
</evidence>
<dbReference type="RefSeq" id="WP_013853743.1">
    <property type="nucleotide sequence ID" value="NZ_CP061341.1"/>
</dbReference>
<dbReference type="GeneID" id="72686481"/>
<sequence>MKKKISMLLIAILLMLGLSSTLIAKASAASWGAKKVYTTPKRTRGNWYYKKNGKIRKLRITTHTLNGVKLYKILKGSAMESWTRKLAKADEDANFKLAKKVGNSKYEAYTFKFHGNYGFNASDWLANDSTNTGSYYAPVKKHRKGKKVTVLRVGNGTDNSFSFYGYSSKKLAK</sequence>